<dbReference type="EMBL" id="KN822005">
    <property type="protein sequence ID" value="KIM69901.1"/>
    <property type="molecule type" value="Genomic_DNA"/>
</dbReference>
<gene>
    <name evidence="1" type="ORF">SCLCIDRAFT_490255</name>
</gene>
<reference evidence="1 2" key="1">
    <citation type="submission" date="2014-04" db="EMBL/GenBank/DDBJ databases">
        <authorList>
            <consortium name="DOE Joint Genome Institute"/>
            <person name="Kuo A."/>
            <person name="Kohler A."/>
            <person name="Nagy L.G."/>
            <person name="Floudas D."/>
            <person name="Copeland A."/>
            <person name="Barry K.W."/>
            <person name="Cichocki N."/>
            <person name="Veneault-Fourrey C."/>
            <person name="LaButti K."/>
            <person name="Lindquist E.A."/>
            <person name="Lipzen A."/>
            <person name="Lundell T."/>
            <person name="Morin E."/>
            <person name="Murat C."/>
            <person name="Sun H."/>
            <person name="Tunlid A."/>
            <person name="Henrissat B."/>
            <person name="Grigoriev I.V."/>
            <person name="Hibbett D.S."/>
            <person name="Martin F."/>
            <person name="Nordberg H.P."/>
            <person name="Cantor M.N."/>
            <person name="Hua S.X."/>
        </authorList>
    </citation>
    <scope>NUCLEOTIDE SEQUENCE [LARGE SCALE GENOMIC DNA]</scope>
    <source>
        <strain evidence="1 2">Foug A</strain>
    </source>
</reference>
<reference evidence="2" key="2">
    <citation type="submission" date="2015-01" db="EMBL/GenBank/DDBJ databases">
        <title>Evolutionary Origins and Diversification of the Mycorrhizal Mutualists.</title>
        <authorList>
            <consortium name="DOE Joint Genome Institute"/>
            <consortium name="Mycorrhizal Genomics Consortium"/>
            <person name="Kohler A."/>
            <person name="Kuo A."/>
            <person name="Nagy L.G."/>
            <person name="Floudas D."/>
            <person name="Copeland A."/>
            <person name="Barry K.W."/>
            <person name="Cichocki N."/>
            <person name="Veneault-Fourrey C."/>
            <person name="LaButti K."/>
            <person name="Lindquist E.A."/>
            <person name="Lipzen A."/>
            <person name="Lundell T."/>
            <person name="Morin E."/>
            <person name="Murat C."/>
            <person name="Riley R."/>
            <person name="Ohm R."/>
            <person name="Sun H."/>
            <person name="Tunlid A."/>
            <person name="Henrissat B."/>
            <person name="Grigoriev I.V."/>
            <person name="Hibbett D.S."/>
            <person name="Martin F."/>
        </authorList>
    </citation>
    <scope>NUCLEOTIDE SEQUENCE [LARGE SCALE GENOMIC DNA]</scope>
    <source>
        <strain evidence="2">Foug A</strain>
    </source>
</reference>
<dbReference type="Proteomes" id="UP000053989">
    <property type="component" value="Unassembled WGS sequence"/>
</dbReference>
<dbReference type="InParanoid" id="A0A0C3EPW2"/>
<keyword evidence="2" id="KW-1185">Reference proteome</keyword>
<accession>A0A0C3EPW2</accession>
<name>A0A0C3EPW2_9AGAM</name>
<protein>
    <submittedName>
        <fullName evidence="1">Uncharacterized protein</fullName>
    </submittedName>
</protein>
<dbReference type="AlphaFoldDB" id="A0A0C3EPW2"/>
<evidence type="ECO:0000313" key="1">
    <source>
        <dbReference type="EMBL" id="KIM69901.1"/>
    </source>
</evidence>
<dbReference type="HOGENOM" id="CLU_2499178_0_0_1"/>
<evidence type="ECO:0000313" key="2">
    <source>
        <dbReference type="Proteomes" id="UP000053989"/>
    </source>
</evidence>
<organism evidence="1 2">
    <name type="scientific">Scleroderma citrinum Foug A</name>
    <dbReference type="NCBI Taxonomy" id="1036808"/>
    <lineage>
        <taxon>Eukaryota</taxon>
        <taxon>Fungi</taxon>
        <taxon>Dikarya</taxon>
        <taxon>Basidiomycota</taxon>
        <taxon>Agaricomycotina</taxon>
        <taxon>Agaricomycetes</taxon>
        <taxon>Agaricomycetidae</taxon>
        <taxon>Boletales</taxon>
        <taxon>Sclerodermatineae</taxon>
        <taxon>Sclerodermataceae</taxon>
        <taxon>Scleroderma</taxon>
    </lineage>
</organism>
<sequence length="86" mass="9607">METADGMSLVLQNADTHFGSWETNTHGVFIRSYLDRTVDSPHSRHHIDYSPNNTLSDVIRSPVAPSLQCGSGHSVRFPLTDFRQPP</sequence>
<proteinExistence type="predicted"/>